<dbReference type="Gene3D" id="3.40.640.10">
    <property type="entry name" value="Type I PLP-dependent aspartate aminotransferase-like (Major domain)"/>
    <property type="match status" value="1"/>
</dbReference>
<sequence>MTDNSFAVAAIIDGLKRCLPAGYKSVGLHEPCFAGNEWKYVKDCLDTGWVSSVGKYVDLFEKKLAEYTGAKRAVAVVNGTAALHIALKLVGTERDDEVLVPALTFIATTNAITYCGAVPHFIDSEERTLGLDPHKLNDYLREIAEVRSEGCFNRKTKRRIRAVVPMHTFGHPVDLDPLAEVCVRFKLDLVEDAAESLGSFYKGCHTGNWGGLSTLSFNGNKTITTGGGGAIITNNEDLGKLAKHITTTAKVPHRWAFYHDQIGYNYRLPNINAALGCAQMEQLPDFLAKKRMLAERYFHEFTGIQGVRVFREPEFARSNYWLNTMVLDKENKMYRDVILEAANDCGIATRPAWTLMYKLPMFESCPRMDVSVAEDLEKRIINIPSSVFL</sequence>
<dbReference type="NCBIfam" id="TIGR04181">
    <property type="entry name" value="NHT_00031"/>
    <property type="match status" value="1"/>
</dbReference>
<protein>
    <submittedName>
        <fullName evidence="9">Degt/dnrj/eryc1/strs aminotransferase</fullName>
    </submittedName>
</protein>
<accession>A0A498R404</accession>
<dbReference type="InterPro" id="IPR015421">
    <property type="entry name" value="PyrdxlP-dep_Trfase_major"/>
</dbReference>
<dbReference type="InterPro" id="IPR015422">
    <property type="entry name" value="PyrdxlP-dep_Trfase_small"/>
</dbReference>
<keyword evidence="10" id="KW-1185">Reference proteome</keyword>
<dbReference type="Proteomes" id="UP000277811">
    <property type="component" value="Unassembled WGS sequence"/>
</dbReference>
<keyword evidence="2 9" id="KW-0032">Aminotransferase</keyword>
<dbReference type="RefSeq" id="WP_122626529.1">
    <property type="nucleotide sequence ID" value="NZ_UPPP01000056.1"/>
</dbReference>
<evidence type="ECO:0000313" key="9">
    <source>
        <dbReference type="EMBL" id="VBB05540.1"/>
    </source>
</evidence>
<gene>
    <name evidence="9" type="ORF">LUCI_0750</name>
</gene>
<keyword evidence="3 9" id="KW-0808">Transferase</keyword>
<evidence type="ECO:0000256" key="3">
    <source>
        <dbReference type="ARBA" id="ARBA00022679"/>
    </source>
</evidence>
<dbReference type="EMBL" id="UPPP01000056">
    <property type="protein sequence ID" value="VBB05540.1"/>
    <property type="molecule type" value="Genomic_DNA"/>
</dbReference>
<evidence type="ECO:0000256" key="4">
    <source>
        <dbReference type="ARBA" id="ARBA00022898"/>
    </source>
</evidence>
<dbReference type="CDD" id="cd00616">
    <property type="entry name" value="AHBA_syn"/>
    <property type="match status" value="1"/>
</dbReference>
<name>A0A498R404_9FIRM</name>
<comment type="cofactor">
    <cofactor evidence="1">
        <name>pyridoxal 5'-phosphate</name>
        <dbReference type="ChEBI" id="CHEBI:597326"/>
    </cofactor>
</comment>
<dbReference type="FunFam" id="3.40.640.10:FF:000090">
    <property type="entry name" value="Pyridoxal phosphate-dependent aminotransferase"/>
    <property type="match status" value="1"/>
</dbReference>
<dbReference type="PANTHER" id="PTHR30244">
    <property type="entry name" value="TRANSAMINASE"/>
    <property type="match status" value="1"/>
</dbReference>
<dbReference type="OrthoDB" id="9810913at2"/>
<evidence type="ECO:0000313" key="10">
    <source>
        <dbReference type="Proteomes" id="UP000277811"/>
    </source>
</evidence>
<evidence type="ECO:0000256" key="8">
    <source>
        <dbReference type="RuleBase" id="RU004508"/>
    </source>
</evidence>
<dbReference type="GO" id="GO:0030170">
    <property type="term" value="F:pyridoxal phosphate binding"/>
    <property type="evidence" value="ECO:0007669"/>
    <property type="project" value="TreeGrafter"/>
</dbReference>
<evidence type="ECO:0000256" key="7">
    <source>
        <dbReference type="PIRSR" id="PIRSR000390-2"/>
    </source>
</evidence>
<feature type="active site" description="Proton acceptor" evidence="6">
    <location>
        <position position="221"/>
    </location>
</feature>
<dbReference type="Gene3D" id="3.90.1150.10">
    <property type="entry name" value="Aspartate Aminotransferase, domain 1"/>
    <property type="match status" value="1"/>
</dbReference>
<comment type="similarity">
    <text evidence="5 8">Belongs to the DegT/DnrJ/EryC1 family.</text>
</comment>
<proteinExistence type="inferred from homology"/>
<dbReference type="GO" id="GO:0000271">
    <property type="term" value="P:polysaccharide biosynthetic process"/>
    <property type="evidence" value="ECO:0007669"/>
    <property type="project" value="TreeGrafter"/>
</dbReference>
<evidence type="ECO:0000256" key="1">
    <source>
        <dbReference type="ARBA" id="ARBA00001933"/>
    </source>
</evidence>
<evidence type="ECO:0000256" key="2">
    <source>
        <dbReference type="ARBA" id="ARBA00022576"/>
    </source>
</evidence>
<organism evidence="9 10">
    <name type="scientific">Lucifera butyrica</name>
    <dbReference type="NCBI Taxonomy" id="1351585"/>
    <lineage>
        <taxon>Bacteria</taxon>
        <taxon>Bacillati</taxon>
        <taxon>Bacillota</taxon>
        <taxon>Negativicutes</taxon>
        <taxon>Veillonellales</taxon>
        <taxon>Veillonellaceae</taxon>
        <taxon>Lucifera</taxon>
    </lineage>
</organism>
<dbReference type="GO" id="GO:0008483">
    <property type="term" value="F:transaminase activity"/>
    <property type="evidence" value="ECO:0007669"/>
    <property type="project" value="UniProtKB-KW"/>
</dbReference>
<dbReference type="InterPro" id="IPR015424">
    <property type="entry name" value="PyrdxlP-dep_Trfase"/>
</dbReference>
<dbReference type="Pfam" id="PF01041">
    <property type="entry name" value="DegT_DnrJ_EryC1"/>
    <property type="match status" value="1"/>
</dbReference>
<dbReference type="PIRSF" id="PIRSF000390">
    <property type="entry name" value="PLP_StrS"/>
    <property type="match status" value="1"/>
</dbReference>
<dbReference type="AlphaFoldDB" id="A0A498R404"/>
<evidence type="ECO:0000256" key="5">
    <source>
        <dbReference type="ARBA" id="ARBA00037999"/>
    </source>
</evidence>
<keyword evidence="4 7" id="KW-0663">Pyridoxal phosphate</keyword>
<feature type="modified residue" description="N6-(pyridoxal phosphate)lysine" evidence="7">
    <location>
        <position position="221"/>
    </location>
</feature>
<dbReference type="InterPro" id="IPR000653">
    <property type="entry name" value="DegT/StrS_aminotransferase"/>
</dbReference>
<evidence type="ECO:0000256" key="6">
    <source>
        <dbReference type="PIRSR" id="PIRSR000390-1"/>
    </source>
</evidence>
<dbReference type="SUPFAM" id="SSF53383">
    <property type="entry name" value="PLP-dependent transferases"/>
    <property type="match status" value="1"/>
</dbReference>
<dbReference type="InterPro" id="IPR026385">
    <property type="entry name" value="LegC-like"/>
</dbReference>
<reference evidence="9 10" key="1">
    <citation type="submission" date="2018-06" db="EMBL/GenBank/DDBJ databases">
        <authorList>
            <person name="Strepis N."/>
        </authorList>
    </citation>
    <scope>NUCLEOTIDE SEQUENCE [LARGE SCALE GENOMIC DNA]</scope>
    <source>
        <strain evidence="9">LUCI</strain>
    </source>
</reference>
<dbReference type="PANTHER" id="PTHR30244:SF30">
    <property type="entry name" value="BLR5990 PROTEIN"/>
    <property type="match status" value="1"/>
</dbReference>